<comment type="caution">
    <text evidence="11">The sequence shown here is derived from an EMBL/GenBank/DDBJ whole genome shotgun (WGS) entry which is preliminary data.</text>
</comment>
<dbReference type="EMBL" id="QXGD01000233">
    <property type="protein sequence ID" value="KAE9246702.1"/>
    <property type="molecule type" value="Genomic_DNA"/>
</dbReference>
<dbReference type="EMBL" id="QXGB01000207">
    <property type="protein sequence ID" value="KAE9224646.1"/>
    <property type="molecule type" value="Genomic_DNA"/>
</dbReference>
<dbReference type="Proteomes" id="UP000460718">
    <property type="component" value="Unassembled WGS sequence"/>
</dbReference>
<dbReference type="EMBL" id="QXFZ01000356">
    <property type="protein sequence ID" value="KAE9119642.1"/>
    <property type="molecule type" value="Genomic_DNA"/>
</dbReference>
<dbReference type="EMBL" id="QXFW01000552">
    <property type="protein sequence ID" value="KAE9008909.1"/>
    <property type="molecule type" value="Genomic_DNA"/>
</dbReference>
<dbReference type="EMBL" id="QXFX01000301">
    <property type="protein sequence ID" value="KAE9121323.1"/>
    <property type="molecule type" value="Genomic_DNA"/>
</dbReference>
<reference evidence="19 20" key="1">
    <citation type="submission" date="2018-08" db="EMBL/GenBank/DDBJ databases">
        <title>Genomic investigation of the strawberry pathogen Phytophthora fragariae indicates pathogenicity is determined by transcriptional variation in three key races.</title>
        <authorList>
            <person name="Adams T.M."/>
            <person name="Armitage A.D."/>
            <person name="Sobczyk M.K."/>
            <person name="Bates H.J."/>
            <person name="Dunwell J.M."/>
            <person name="Nellist C.F."/>
            <person name="Harrison R.J."/>
        </authorList>
    </citation>
    <scope>NUCLEOTIDE SEQUENCE [LARGE SCALE GENOMIC DNA]</scope>
    <source>
        <strain evidence="17 21">A4</strain>
        <strain evidence="15 22">BC-1</strain>
        <strain evidence="13 26">BC-23</strain>
        <strain evidence="11 20">NOV-27</strain>
        <strain evidence="9 23">NOV-5</strain>
        <strain evidence="5 24">NOV-71</strain>
        <strain evidence="1 19">NOV-9</strain>
        <strain evidence="7 27">ONT-3</strain>
        <strain evidence="3 25">SCRP245</strain>
    </source>
</reference>
<evidence type="ECO:0000313" key="25">
    <source>
        <dbReference type="Proteomes" id="UP000460718"/>
    </source>
</evidence>
<evidence type="ECO:0000313" key="2">
    <source>
        <dbReference type="EMBL" id="KAE8944278.1"/>
    </source>
</evidence>
<dbReference type="OrthoDB" id="128154at2759"/>
<dbReference type="EMBL" id="QXGE01000092">
    <property type="protein sequence ID" value="KAE9325242.1"/>
    <property type="molecule type" value="Genomic_DNA"/>
</dbReference>
<sequence>MRYNPLVLSSPDSLVEAWNEFEISMMKNHDAWMSMLDNLKRGFMSRHVTGYRIRVHRLSVQEAFSYRVLQEQVCPICYFFRDAISLKATKVLHKNEYGQISRNMHAAIKSLDSRWQHYAAVLERERLRSRAAQEDVLDDIPLDQVEQLKFH</sequence>
<dbReference type="Proteomes" id="UP000440732">
    <property type="component" value="Unassembled WGS sequence"/>
</dbReference>
<evidence type="ECO:0000313" key="13">
    <source>
        <dbReference type="EMBL" id="KAE9240575.1"/>
    </source>
</evidence>
<evidence type="ECO:0000313" key="15">
    <source>
        <dbReference type="EMBL" id="KAE9246690.1"/>
    </source>
</evidence>
<evidence type="ECO:0000313" key="14">
    <source>
        <dbReference type="EMBL" id="KAE9240580.1"/>
    </source>
</evidence>
<evidence type="ECO:0000313" key="18">
    <source>
        <dbReference type="EMBL" id="KAE9325248.1"/>
    </source>
</evidence>
<dbReference type="Proteomes" id="UP000433483">
    <property type="component" value="Unassembled WGS sequence"/>
</dbReference>
<dbReference type="Proteomes" id="UP000488956">
    <property type="component" value="Unassembled WGS sequence"/>
</dbReference>
<dbReference type="Proteomes" id="UP000441208">
    <property type="component" value="Unassembled WGS sequence"/>
</dbReference>
<dbReference type="EMBL" id="QXFW01000552">
    <property type="protein sequence ID" value="KAE9008912.1"/>
    <property type="molecule type" value="Genomic_DNA"/>
</dbReference>
<dbReference type="Proteomes" id="UP000440367">
    <property type="component" value="Unassembled WGS sequence"/>
</dbReference>
<dbReference type="Proteomes" id="UP000429523">
    <property type="component" value="Unassembled WGS sequence"/>
</dbReference>
<evidence type="ECO:0000313" key="7">
    <source>
        <dbReference type="EMBL" id="KAE9121317.1"/>
    </source>
</evidence>
<evidence type="ECO:0000313" key="3">
    <source>
        <dbReference type="EMBL" id="KAE9008909.1"/>
    </source>
</evidence>
<evidence type="ECO:0000313" key="23">
    <source>
        <dbReference type="Proteomes" id="UP000440732"/>
    </source>
</evidence>
<proteinExistence type="predicted"/>
<evidence type="ECO:0000313" key="6">
    <source>
        <dbReference type="EMBL" id="KAE9119642.1"/>
    </source>
</evidence>
<evidence type="ECO:0000313" key="10">
    <source>
        <dbReference type="EMBL" id="KAE9151012.1"/>
    </source>
</evidence>
<evidence type="ECO:0000313" key="19">
    <source>
        <dbReference type="Proteomes" id="UP000429523"/>
    </source>
</evidence>
<evidence type="ECO:0000313" key="17">
    <source>
        <dbReference type="EMBL" id="KAE9325242.1"/>
    </source>
</evidence>
<evidence type="ECO:0000313" key="21">
    <source>
        <dbReference type="Proteomes" id="UP000437068"/>
    </source>
</evidence>
<evidence type="ECO:0000313" key="22">
    <source>
        <dbReference type="Proteomes" id="UP000440367"/>
    </source>
</evidence>
<evidence type="ECO:0000313" key="4">
    <source>
        <dbReference type="EMBL" id="KAE9008912.1"/>
    </source>
</evidence>
<evidence type="ECO:0000313" key="20">
    <source>
        <dbReference type="Proteomes" id="UP000433483"/>
    </source>
</evidence>
<protein>
    <submittedName>
        <fullName evidence="11">Uncharacterized protein</fullName>
    </submittedName>
</protein>
<evidence type="ECO:0000313" key="8">
    <source>
        <dbReference type="EMBL" id="KAE9121323.1"/>
    </source>
</evidence>
<dbReference type="EMBL" id="QXFX01000301">
    <property type="protein sequence ID" value="KAE9121317.1"/>
    <property type="molecule type" value="Genomic_DNA"/>
</dbReference>
<dbReference type="EMBL" id="QXGC01000322">
    <property type="protein sequence ID" value="KAE9240575.1"/>
    <property type="molecule type" value="Genomic_DNA"/>
</dbReference>
<accession>A0A6A3YV05</accession>
<evidence type="ECO:0000313" key="11">
    <source>
        <dbReference type="EMBL" id="KAE9224643.1"/>
    </source>
</evidence>
<dbReference type="EMBL" id="QXGA01000165">
    <property type="protein sequence ID" value="KAE9151012.1"/>
    <property type="molecule type" value="Genomic_DNA"/>
</dbReference>
<evidence type="ECO:0000313" key="12">
    <source>
        <dbReference type="EMBL" id="KAE9224646.1"/>
    </source>
</evidence>
<evidence type="ECO:0000313" key="9">
    <source>
        <dbReference type="EMBL" id="KAE9151010.1"/>
    </source>
</evidence>
<name>A0A6A3YV05_9STRA</name>
<dbReference type="EMBL" id="QXGA01000165">
    <property type="protein sequence ID" value="KAE9151010.1"/>
    <property type="molecule type" value="Genomic_DNA"/>
</dbReference>
<dbReference type="AlphaFoldDB" id="A0A6A3YV05"/>
<dbReference type="Proteomes" id="UP000437068">
    <property type="component" value="Unassembled WGS sequence"/>
</dbReference>
<dbReference type="EMBL" id="QXGD01000233">
    <property type="protein sequence ID" value="KAE9246690.1"/>
    <property type="molecule type" value="Genomic_DNA"/>
</dbReference>
<evidence type="ECO:0000313" key="16">
    <source>
        <dbReference type="EMBL" id="KAE9246702.1"/>
    </source>
</evidence>
<organism evidence="11 20">
    <name type="scientific">Phytophthora fragariae</name>
    <dbReference type="NCBI Taxonomy" id="53985"/>
    <lineage>
        <taxon>Eukaryota</taxon>
        <taxon>Sar</taxon>
        <taxon>Stramenopiles</taxon>
        <taxon>Oomycota</taxon>
        <taxon>Peronosporomycetes</taxon>
        <taxon>Peronosporales</taxon>
        <taxon>Peronosporaceae</taxon>
        <taxon>Phytophthora</taxon>
    </lineage>
</organism>
<dbReference type="Proteomes" id="UP000476176">
    <property type="component" value="Unassembled WGS sequence"/>
</dbReference>
<dbReference type="EMBL" id="QXFZ01000356">
    <property type="protein sequence ID" value="KAE9119640.1"/>
    <property type="molecule type" value="Genomic_DNA"/>
</dbReference>
<evidence type="ECO:0000313" key="1">
    <source>
        <dbReference type="EMBL" id="KAE8944271.1"/>
    </source>
</evidence>
<evidence type="ECO:0000313" key="27">
    <source>
        <dbReference type="Proteomes" id="UP000488956"/>
    </source>
</evidence>
<evidence type="ECO:0000313" key="26">
    <source>
        <dbReference type="Proteomes" id="UP000476176"/>
    </source>
</evidence>
<dbReference type="EMBL" id="QXGB01000207">
    <property type="protein sequence ID" value="KAE9224643.1"/>
    <property type="molecule type" value="Genomic_DNA"/>
</dbReference>
<evidence type="ECO:0000313" key="24">
    <source>
        <dbReference type="Proteomes" id="UP000441208"/>
    </source>
</evidence>
<dbReference type="EMBL" id="QXGE01000092">
    <property type="protein sequence ID" value="KAE9325248.1"/>
    <property type="molecule type" value="Genomic_DNA"/>
</dbReference>
<dbReference type="EMBL" id="QXGF01000212">
    <property type="protein sequence ID" value="KAE8944271.1"/>
    <property type="molecule type" value="Genomic_DNA"/>
</dbReference>
<evidence type="ECO:0000313" key="5">
    <source>
        <dbReference type="EMBL" id="KAE9119640.1"/>
    </source>
</evidence>
<keyword evidence="20" id="KW-1185">Reference proteome</keyword>
<gene>
    <name evidence="17" type="ORF">PF001_g3042</name>
    <name evidence="18" type="ORF">PF001_g3044</name>
    <name evidence="16" type="ORF">PF002_g6619</name>
    <name evidence="15" type="ORF">PF002_g6621</name>
    <name evidence="13" type="ORF">PF004_g7442</name>
    <name evidence="14" type="ORF">PF004_g7444</name>
    <name evidence="11" type="ORF">PF005_g5838</name>
    <name evidence="12" type="ORF">PF005_g5840</name>
    <name evidence="10" type="ORF">PF006_g4660</name>
    <name evidence="9" type="ORF">PF006_g4662</name>
    <name evidence="6" type="ORF">PF007_g8469</name>
    <name evidence="5" type="ORF">PF007_g8470</name>
    <name evidence="2" type="ORF">PF009_g6047</name>
    <name evidence="1" type="ORF">PF009_g6049</name>
    <name evidence="7" type="ORF">PF010_g7156</name>
    <name evidence="8" type="ORF">PF010_g7158</name>
    <name evidence="3" type="ORF">PF011_g10514</name>
    <name evidence="4" type="ORF">PF011_g10517</name>
</gene>
<dbReference type="EMBL" id="QXGC01000322">
    <property type="protein sequence ID" value="KAE9240580.1"/>
    <property type="molecule type" value="Genomic_DNA"/>
</dbReference>
<dbReference type="EMBL" id="QXGF01000212">
    <property type="protein sequence ID" value="KAE8944278.1"/>
    <property type="molecule type" value="Genomic_DNA"/>
</dbReference>